<dbReference type="AlphaFoldDB" id="A0A3E0M728"/>
<reference evidence="1 2" key="1">
    <citation type="submission" date="2017-08" db="EMBL/GenBank/DDBJ databases">
        <title>Functional genomic and metabolic studies of the symbiotic interactions of six Microcystis-dominated communities.</title>
        <authorList>
            <person name="Li Q."/>
            <person name="Lin F."/>
        </authorList>
    </citation>
    <scope>NUCLEOTIDE SEQUENCE [LARGE SCALE GENOMIC DNA]</scope>
    <source>
        <strain evidence="1">DA14</strain>
    </source>
</reference>
<proteinExistence type="predicted"/>
<protein>
    <submittedName>
        <fullName evidence="1">Uncharacterized protein</fullName>
    </submittedName>
</protein>
<sequence>MDPLTGAAIAVGSIIATKALEKTGEKVGEKVWQQTEKFLTSLKQVSPDTVTAIEKAPEQPLDYGQAILEVESVAKTSPELSQIITELVKAIEAEPSLKELVNNILKSQSQQASVINNQKLADSIKNLFQGTFSNNTFNF</sequence>
<evidence type="ECO:0000313" key="2">
    <source>
        <dbReference type="Proteomes" id="UP000256301"/>
    </source>
</evidence>
<comment type="caution">
    <text evidence="1">The sequence shown here is derived from an EMBL/GenBank/DDBJ whole genome shotgun (WGS) entry which is preliminary data.</text>
</comment>
<organism evidence="1 2">
    <name type="scientific">Microcystis aeruginosa DA14</name>
    <dbReference type="NCBI Taxonomy" id="1987506"/>
    <lineage>
        <taxon>Bacteria</taxon>
        <taxon>Bacillati</taxon>
        <taxon>Cyanobacteriota</taxon>
        <taxon>Cyanophyceae</taxon>
        <taxon>Oscillatoriophycideae</taxon>
        <taxon>Chroococcales</taxon>
        <taxon>Microcystaceae</taxon>
        <taxon>Microcystis</taxon>
    </lineage>
</organism>
<evidence type="ECO:0000313" key="1">
    <source>
        <dbReference type="EMBL" id="REJ54813.1"/>
    </source>
</evidence>
<accession>A0A3E0M728</accession>
<name>A0A3E0M728_MICAE</name>
<dbReference type="Proteomes" id="UP000256301">
    <property type="component" value="Unassembled WGS sequence"/>
</dbReference>
<gene>
    <name evidence="1" type="ORF">DWQ56_17675</name>
</gene>
<dbReference type="EMBL" id="QQWE01000006">
    <property type="protein sequence ID" value="REJ54813.1"/>
    <property type="molecule type" value="Genomic_DNA"/>
</dbReference>